<evidence type="ECO:0000256" key="7">
    <source>
        <dbReference type="SAM" id="Coils"/>
    </source>
</evidence>
<feature type="domain" description="Histidine kinase" evidence="8">
    <location>
        <begin position="213"/>
        <end position="429"/>
    </location>
</feature>
<dbReference type="NCBIfam" id="TIGR00229">
    <property type="entry name" value="sensory_box"/>
    <property type="match status" value="1"/>
</dbReference>
<dbReference type="CDD" id="cd00130">
    <property type="entry name" value="PAS"/>
    <property type="match status" value="1"/>
</dbReference>
<dbReference type="Pfam" id="PF02518">
    <property type="entry name" value="HATPase_c"/>
    <property type="match status" value="1"/>
</dbReference>
<proteinExistence type="predicted"/>
<evidence type="ECO:0000256" key="5">
    <source>
        <dbReference type="ARBA" id="ARBA00022777"/>
    </source>
</evidence>
<dbReference type="SMART" id="SM00387">
    <property type="entry name" value="HATPase_c"/>
    <property type="match status" value="1"/>
</dbReference>
<evidence type="ECO:0000256" key="1">
    <source>
        <dbReference type="ARBA" id="ARBA00000085"/>
    </source>
</evidence>
<dbReference type="SUPFAM" id="SSF47384">
    <property type="entry name" value="Homodimeric domain of signal transducing histidine kinase"/>
    <property type="match status" value="1"/>
</dbReference>
<feature type="domain" description="PAC" evidence="10">
    <location>
        <begin position="144"/>
        <end position="196"/>
    </location>
</feature>
<evidence type="ECO:0000256" key="4">
    <source>
        <dbReference type="ARBA" id="ARBA00022679"/>
    </source>
</evidence>
<dbReference type="Proteomes" id="UP001525890">
    <property type="component" value="Unassembled WGS sequence"/>
</dbReference>
<dbReference type="Gene3D" id="1.10.287.130">
    <property type="match status" value="1"/>
</dbReference>
<evidence type="ECO:0000256" key="2">
    <source>
        <dbReference type="ARBA" id="ARBA00012438"/>
    </source>
</evidence>
<keyword evidence="5" id="KW-0418">Kinase</keyword>
<keyword evidence="11" id="KW-0547">Nucleotide-binding</keyword>
<keyword evidence="11" id="KW-0067">ATP-binding</keyword>
<dbReference type="CDD" id="cd00082">
    <property type="entry name" value="HisKA"/>
    <property type="match status" value="1"/>
</dbReference>
<dbReference type="SUPFAM" id="SSF55785">
    <property type="entry name" value="PYP-like sensor domain (PAS domain)"/>
    <property type="match status" value="1"/>
</dbReference>
<dbReference type="SMART" id="SM00388">
    <property type="entry name" value="HisKA"/>
    <property type="match status" value="1"/>
</dbReference>
<feature type="domain" description="PAS" evidence="9">
    <location>
        <begin position="71"/>
        <end position="141"/>
    </location>
</feature>
<dbReference type="InterPro" id="IPR000014">
    <property type="entry name" value="PAS"/>
</dbReference>
<dbReference type="RefSeq" id="WP_368009263.1">
    <property type="nucleotide sequence ID" value="NZ_JAMXFF010000061.1"/>
</dbReference>
<evidence type="ECO:0000313" key="11">
    <source>
        <dbReference type="EMBL" id="MCT7969818.1"/>
    </source>
</evidence>
<dbReference type="InterPro" id="IPR013767">
    <property type="entry name" value="PAS_fold"/>
</dbReference>
<gene>
    <name evidence="11" type="ORF">NG799_26235</name>
</gene>
<dbReference type="Gene3D" id="3.30.450.20">
    <property type="entry name" value="PAS domain"/>
    <property type="match status" value="1"/>
</dbReference>
<name>A0ABT2MYI1_9CYAN</name>
<evidence type="ECO:0000259" key="8">
    <source>
        <dbReference type="PROSITE" id="PS50109"/>
    </source>
</evidence>
<dbReference type="PROSITE" id="PS50112">
    <property type="entry name" value="PAS"/>
    <property type="match status" value="1"/>
</dbReference>
<protein>
    <recommendedName>
        <fullName evidence="2">histidine kinase</fullName>
        <ecNumber evidence="2">2.7.13.3</ecNumber>
    </recommendedName>
</protein>
<evidence type="ECO:0000256" key="6">
    <source>
        <dbReference type="ARBA" id="ARBA00023012"/>
    </source>
</evidence>
<comment type="caution">
    <text evidence="11">The sequence shown here is derived from an EMBL/GenBank/DDBJ whole genome shotgun (WGS) entry which is preliminary data.</text>
</comment>
<sequence length="447" mass="51012">MEIFTEQIEQARERLEQMQLLAQEFSAPPPDFLKEVFGELSKALEELHVATEELQMQNQQLLSTREQVEIERERYQQLFEEAPDPYLVTNAVGVIEEANAAAEQLFNLRRPFLRDKPLAVFVVIEDRSAFRSQLEQLRTVGPLTEWEVQMLPRDREPFPGAISVSPVHDIQGNLIGFRWLIRNISPLKEAEKTRQDLAIERELHLVKSRFIQILSHEFRTPLNTIHLCTQLLERYSDGVKQSKRSPLFEKIRCAIKQITLLLDDILIFNGDQDSGLFQASQFDLQRFCWNLIEEYKLLYNPGKRSIDLQIDGEFNSVCINSKLLKHIIRNILSNCFKFTPQSSQIDLFIQCNPTHLVFSFRDQGIGIPPEDLPRLFEIFYRGSNVGDVPGAGLGLAIVKKSVDLLSGEISVDSTLGVGTSFTIALPTHSTSKSLPLPLKKSLLSPVE</sequence>
<dbReference type="InterPro" id="IPR003661">
    <property type="entry name" value="HisK_dim/P_dom"/>
</dbReference>
<organism evidence="11 12">
    <name type="scientific">Laspinema palackyanum D2a</name>
    <dbReference type="NCBI Taxonomy" id="2953684"/>
    <lineage>
        <taxon>Bacteria</taxon>
        <taxon>Bacillati</taxon>
        <taxon>Cyanobacteriota</taxon>
        <taxon>Cyanophyceae</taxon>
        <taxon>Oscillatoriophycideae</taxon>
        <taxon>Oscillatoriales</taxon>
        <taxon>Laspinemataceae</taxon>
        <taxon>Laspinema</taxon>
        <taxon>Laspinema palackyanum</taxon>
    </lineage>
</organism>
<evidence type="ECO:0000259" key="10">
    <source>
        <dbReference type="PROSITE" id="PS50113"/>
    </source>
</evidence>
<dbReference type="PROSITE" id="PS50109">
    <property type="entry name" value="HIS_KIN"/>
    <property type="match status" value="1"/>
</dbReference>
<dbReference type="SMART" id="SM00091">
    <property type="entry name" value="PAS"/>
    <property type="match status" value="1"/>
</dbReference>
<keyword evidence="12" id="KW-1185">Reference proteome</keyword>
<reference evidence="11 12" key="1">
    <citation type="journal article" date="2022" name="Front. Microbiol.">
        <title>High genomic differentiation and limited gene flow indicate recent cryptic speciation within the genus Laspinema (cyanobacteria).</title>
        <authorList>
            <person name="Stanojkovic A."/>
            <person name="Skoupy S."/>
            <person name="Skaloud P."/>
            <person name="Dvorak P."/>
        </authorList>
    </citation>
    <scope>NUCLEOTIDE SEQUENCE [LARGE SCALE GENOMIC DNA]</scope>
    <source>
        <strain evidence="11 12">D2a</strain>
    </source>
</reference>
<keyword evidence="7" id="KW-0175">Coiled coil</keyword>
<dbReference type="InterPro" id="IPR003594">
    <property type="entry name" value="HATPase_dom"/>
</dbReference>
<accession>A0ABT2MYI1</accession>
<dbReference type="Pfam" id="PF00989">
    <property type="entry name" value="PAS"/>
    <property type="match status" value="1"/>
</dbReference>
<dbReference type="EMBL" id="JAMXFF010000061">
    <property type="protein sequence ID" value="MCT7969818.1"/>
    <property type="molecule type" value="Genomic_DNA"/>
</dbReference>
<dbReference type="CDD" id="cd00075">
    <property type="entry name" value="HATPase"/>
    <property type="match status" value="1"/>
</dbReference>
<evidence type="ECO:0000256" key="3">
    <source>
        <dbReference type="ARBA" id="ARBA00022553"/>
    </source>
</evidence>
<dbReference type="InterPro" id="IPR004358">
    <property type="entry name" value="Sig_transdc_His_kin-like_C"/>
</dbReference>
<evidence type="ECO:0000313" key="12">
    <source>
        <dbReference type="Proteomes" id="UP001525890"/>
    </source>
</evidence>
<dbReference type="InterPro" id="IPR005467">
    <property type="entry name" value="His_kinase_dom"/>
</dbReference>
<dbReference type="PROSITE" id="PS50113">
    <property type="entry name" value="PAC"/>
    <property type="match status" value="1"/>
</dbReference>
<dbReference type="Gene3D" id="3.30.565.10">
    <property type="entry name" value="Histidine kinase-like ATPase, C-terminal domain"/>
    <property type="match status" value="1"/>
</dbReference>
<keyword evidence="3" id="KW-0597">Phosphoprotein</keyword>
<dbReference type="SMART" id="SM00086">
    <property type="entry name" value="PAC"/>
    <property type="match status" value="1"/>
</dbReference>
<feature type="coiled-coil region" evidence="7">
    <location>
        <begin position="1"/>
        <end position="78"/>
    </location>
</feature>
<evidence type="ECO:0000259" key="9">
    <source>
        <dbReference type="PROSITE" id="PS50112"/>
    </source>
</evidence>
<dbReference type="InterPro" id="IPR001610">
    <property type="entry name" value="PAC"/>
</dbReference>
<dbReference type="PANTHER" id="PTHR43711">
    <property type="entry name" value="TWO-COMPONENT HISTIDINE KINASE"/>
    <property type="match status" value="1"/>
</dbReference>
<dbReference type="GO" id="GO:0005524">
    <property type="term" value="F:ATP binding"/>
    <property type="evidence" value="ECO:0007669"/>
    <property type="project" value="UniProtKB-KW"/>
</dbReference>
<dbReference type="SUPFAM" id="SSF55874">
    <property type="entry name" value="ATPase domain of HSP90 chaperone/DNA topoisomerase II/histidine kinase"/>
    <property type="match status" value="1"/>
</dbReference>
<keyword evidence="6" id="KW-0902">Two-component regulatory system</keyword>
<dbReference type="InterPro" id="IPR050736">
    <property type="entry name" value="Sensor_HK_Regulatory"/>
</dbReference>
<dbReference type="InterPro" id="IPR036097">
    <property type="entry name" value="HisK_dim/P_sf"/>
</dbReference>
<dbReference type="EC" id="2.7.13.3" evidence="2"/>
<dbReference type="Pfam" id="PF00512">
    <property type="entry name" value="HisKA"/>
    <property type="match status" value="1"/>
</dbReference>
<dbReference type="InterPro" id="IPR000700">
    <property type="entry name" value="PAS-assoc_C"/>
</dbReference>
<keyword evidence="4" id="KW-0808">Transferase</keyword>
<dbReference type="InterPro" id="IPR035965">
    <property type="entry name" value="PAS-like_dom_sf"/>
</dbReference>
<dbReference type="PRINTS" id="PR00344">
    <property type="entry name" value="BCTRLSENSOR"/>
</dbReference>
<dbReference type="PANTHER" id="PTHR43711:SF26">
    <property type="entry name" value="SENSOR HISTIDINE KINASE RCSC"/>
    <property type="match status" value="1"/>
</dbReference>
<dbReference type="InterPro" id="IPR036890">
    <property type="entry name" value="HATPase_C_sf"/>
</dbReference>
<comment type="catalytic activity">
    <reaction evidence="1">
        <text>ATP + protein L-histidine = ADP + protein N-phospho-L-histidine.</text>
        <dbReference type="EC" id="2.7.13.3"/>
    </reaction>
</comment>